<dbReference type="KEGG" id="ggr:HKW67_17340"/>
<protein>
    <submittedName>
        <fullName evidence="1">Uncharacterized protein</fullName>
    </submittedName>
</protein>
<organism evidence="1 2">
    <name type="scientific">Gemmatimonas groenlandica</name>
    <dbReference type="NCBI Taxonomy" id="2732249"/>
    <lineage>
        <taxon>Bacteria</taxon>
        <taxon>Pseudomonadati</taxon>
        <taxon>Gemmatimonadota</taxon>
        <taxon>Gemmatimonadia</taxon>
        <taxon>Gemmatimonadales</taxon>
        <taxon>Gemmatimonadaceae</taxon>
        <taxon>Gemmatimonas</taxon>
    </lineage>
</organism>
<proteinExistence type="predicted"/>
<accession>A0A6M4ISK7</accession>
<evidence type="ECO:0000313" key="2">
    <source>
        <dbReference type="Proteomes" id="UP000500938"/>
    </source>
</evidence>
<name>A0A6M4ISK7_9BACT</name>
<dbReference type="PROSITE" id="PS51257">
    <property type="entry name" value="PROKAR_LIPOPROTEIN"/>
    <property type="match status" value="1"/>
</dbReference>
<evidence type="ECO:0000313" key="1">
    <source>
        <dbReference type="EMBL" id="QJR37155.1"/>
    </source>
</evidence>
<gene>
    <name evidence="1" type="ORF">HKW67_17340</name>
</gene>
<keyword evidence="2" id="KW-1185">Reference proteome</keyword>
<dbReference type="AlphaFoldDB" id="A0A6M4ISK7"/>
<dbReference type="RefSeq" id="WP_171226588.1">
    <property type="nucleotide sequence ID" value="NZ_CP053085.1"/>
</dbReference>
<sequence>MRLFALLFAALSVSGCHSPTEVRLDDPIPASANDPAWMALGRVCTPDAPAAVLSAAQRATLPPFSHGDRRVIDDDWADAARVVPGGWGGGYNDNGTSTIFLVDPSQRDAAFAALATRQLLNAPLGVEKVRVRRGRWDFAQLTDWFSYVRGYLPRMTGFATADIQEAQNRLEYTVSTAADRAALEAALRPLELPCYLVAINPVPR</sequence>
<dbReference type="EMBL" id="CP053085">
    <property type="protein sequence ID" value="QJR37155.1"/>
    <property type="molecule type" value="Genomic_DNA"/>
</dbReference>
<reference evidence="1 2" key="1">
    <citation type="submission" date="2020-05" db="EMBL/GenBank/DDBJ databases">
        <title>Complete genome sequence of Gemmatimonas greenlandica TET16.</title>
        <authorList>
            <person name="Zeng Y."/>
        </authorList>
    </citation>
    <scope>NUCLEOTIDE SEQUENCE [LARGE SCALE GENOMIC DNA]</scope>
    <source>
        <strain evidence="1 2">TET16</strain>
    </source>
</reference>
<dbReference type="Proteomes" id="UP000500938">
    <property type="component" value="Chromosome"/>
</dbReference>